<dbReference type="SUPFAM" id="SSF55961">
    <property type="entry name" value="Bet v1-like"/>
    <property type="match status" value="1"/>
</dbReference>
<dbReference type="AlphaFoldDB" id="A0A6L9UDC0"/>
<proteinExistence type="predicted"/>
<evidence type="ECO:0000313" key="2">
    <source>
        <dbReference type="Proteomes" id="UP000483035"/>
    </source>
</evidence>
<sequence length="163" mass="18332">MESFVWETSIAASADDVFSLLADLRAYDRWLPNSTAYHGTLQISDEPIKVGTTYVEPGPFGTRHGTVTSLIRPGELDFEQPMTMKPRFMGTIGIQLFHRIAVEGETVRLMRRLELSFHGPVRFLKSPIIRAFMKENDRMMKALKAFAEGERRPPSFANPASGA</sequence>
<dbReference type="EMBL" id="WUEY01000011">
    <property type="protein sequence ID" value="NEI72262.1"/>
    <property type="molecule type" value="Genomic_DNA"/>
</dbReference>
<dbReference type="Proteomes" id="UP000483035">
    <property type="component" value="Unassembled WGS sequence"/>
</dbReference>
<dbReference type="InterPro" id="IPR019587">
    <property type="entry name" value="Polyketide_cyclase/dehydratase"/>
</dbReference>
<name>A0A6L9UDC0_9HYPH</name>
<reference evidence="1 2" key="1">
    <citation type="submission" date="2019-12" db="EMBL/GenBank/DDBJ databases">
        <title>Rhizobium genotypes associated with high levels of biological nitrogen fixation by grain legumes in a temperate-maritime cropping system.</title>
        <authorList>
            <person name="Maluk M."/>
            <person name="Francesc Ferrando Molina F."/>
            <person name="Lopez Del Egido L."/>
            <person name="Lafos M."/>
            <person name="Langarica-Fuentes A."/>
            <person name="Gebre Yohannes G."/>
            <person name="Young M.W."/>
            <person name="Martin P."/>
            <person name="Gantlett R."/>
            <person name="Kenicer G."/>
            <person name="Hawes C."/>
            <person name="Begg G.S."/>
            <person name="Quilliam R.S."/>
            <person name="Squire G.R."/>
            <person name="Poole P.S."/>
            <person name="Young P.W."/>
            <person name="Iannetta P.M."/>
            <person name="James E.K."/>
        </authorList>
    </citation>
    <scope>NUCLEOTIDE SEQUENCE [LARGE SCALE GENOMIC DNA]</scope>
    <source>
        <strain evidence="1 2">JHI1118</strain>
    </source>
</reference>
<evidence type="ECO:0000313" key="1">
    <source>
        <dbReference type="EMBL" id="NEI72262.1"/>
    </source>
</evidence>
<dbReference type="CDD" id="cd07812">
    <property type="entry name" value="SRPBCC"/>
    <property type="match status" value="1"/>
</dbReference>
<gene>
    <name evidence="1" type="ORF">GR212_22005</name>
</gene>
<comment type="caution">
    <text evidence="1">The sequence shown here is derived from an EMBL/GenBank/DDBJ whole genome shotgun (WGS) entry which is preliminary data.</text>
</comment>
<protein>
    <recommendedName>
        <fullName evidence="3">SRPBCC family protein</fullName>
    </recommendedName>
</protein>
<accession>A0A6L9UDC0</accession>
<dbReference type="InterPro" id="IPR023393">
    <property type="entry name" value="START-like_dom_sf"/>
</dbReference>
<dbReference type="Gene3D" id="3.30.530.20">
    <property type="match status" value="1"/>
</dbReference>
<organism evidence="1 2">
    <name type="scientific">Rhizobium lusitanum</name>
    <dbReference type="NCBI Taxonomy" id="293958"/>
    <lineage>
        <taxon>Bacteria</taxon>
        <taxon>Pseudomonadati</taxon>
        <taxon>Pseudomonadota</taxon>
        <taxon>Alphaproteobacteria</taxon>
        <taxon>Hyphomicrobiales</taxon>
        <taxon>Rhizobiaceae</taxon>
        <taxon>Rhizobium/Agrobacterium group</taxon>
        <taxon>Rhizobium</taxon>
    </lineage>
</organism>
<dbReference type="Pfam" id="PF10604">
    <property type="entry name" value="Polyketide_cyc2"/>
    <property type="match status" value="1"/>
</dbReference>
<dbReference type="RefSeq" id="WP_163989401.1">
    <property type="nucleotide sequence ID" value="NZ_WUEY01000011.1"/>
</dbReference>
<evidence type="ECO:0008006" key="3">
    <source>
        <dbReference type="Google" id="ProtNLM"/>
    </source>
</evidence>